<keyword evidence="7" id="KW-0808">Transferase</keyword>
<gene>
    <name evidence="7" type="ORF">DR999_PMT00148</name>
</gene>
<accession>A0A4D9F445</accession>
<evidence type="ECO:0000313" key="7">
    <source>
        <dbReference type="EMBL" id="TFK16235.1"/>
    </source>
</evidence>
<sequence>MAVIRTSGSASGAALRSLTGQQELPWPRAVTLRRIHDPSSMETLDRGLVIWFPGPHSFTGEDCSELHVHGGPAVVGSVLQALGLLPGLCPANPGEFTK</sequence>
<keyword evidence="4" id="KW-0547">Nucleotide-binding</keyword>
<keyword evidence="8" id="KW-1185">Reference proteome</keyword>
<keyword evidence="3" id="KW-0819">tRNA processing</keyword>
<evidence type="ECO:0000256" key="5">
    <source>
        <dbReference type="ARBA" id="ARBA00023134"/>
    </source>
</evidence>
<dbReference type="SUPFAM" id="SSF103025">
    <property type="entry name" value="Folate-binding domain"/>
    <property type="match status" value="1"/>
</dbReference>
<dbReference type="GO" id="GO:0005739">
    <property type="term" value="C:mitochondrion"/>
    <property type="evidence" value="ECO:0007669"/>
    <property type="project" value="UniProtKB-SubCell"/>
</dbReference>
<dbReference type="EMBL" id="QXTE01000001">
    <property type="protein sequence ID" value="TFK16235.1"/>
    <property type="molecule type" value="Genomic_DNA"/>
</dbReference>
<dbReference type="PANTHER" id="PTHR42714">
    <property type="entry name" value="TRNA MODIFICATION GTPASE GTPBP3"/>
    <property type="match status" value="1"/>
</dbReference>
<name>A0A4D9F445_9SAUR</name>
<evidence type="ECO:0000256" key="4">
    <source>
        <dbReference type="ARBA" id="ARBA00022741"/>
    </source>
</evidence>
<organism evidence="7 8">
    <name type="scientific">Platysternon megacephalum</name>
    <name type="common">big-headed turtle</name>
    <dbReference type="NCBI Taxonomy" id="55544"/>
    <lineage>
        <taxon>Eukaryota</taxon>
        <taxon>Metazoa</taxon>
        <taxon>Chordata</taxon>
        <taxon>Craniata</taxon>
        <taxon>Vertebrata</taxon>
        <taxon>Euteleostomi</taxon>
        <taxon>Archelosauria</taxon>
        <taxon>Testudinata</taxon>
        <taxon>Testudines</taxon>
        <taxon>Cryptodira</taxon>
        <taxon>Durocryptodira</taxon>
        <taxon>Testudinoidea</taxon>
        <taxon>Platysternidae</taxon>
        <taxon>Platysternon</taxon>
    </lineage>
</organism>
<evidence type="ECO:0000259" key="6">
    <source>
        <dbReference type="Pfam" id="PF10396"/>
    </source>
</evidence>
<dbReference type="OrthoDB" id="188276at2759"/>
<feature type="domain" description="GTP-binding protein TrmE N-terminal" evidence="6">
    <location>
        <begin position="2"/>
        <end position="98"/>
    </location>
</feature>
<reference evidence="7 8" key="2">
    <citation type="submission" date="2019-04" db="EMBL/GenBank/DDBJ databases">
        <title>The genome sequence of big-headed turtle.</title>
        <authorList>
            <person name="Gong S."/>
        </authorList>
    </citation>
    <scope>NUCLEOTIDE SEQUENCE [LARGE SCALE GENOMIC DNA]</scope>
    <source>
        <strain evidence="7">DO16091913</strain>
        <tissue evidence="7">Muscle</tissue>
    </source>
</reference>
<dbReference type="AlphaFoldDB" id="A0A4D9F445"/>
<comment type="similarity">
    <text evidence="2">Belongs to the TRAFAC class TrmE-Era-EngA-EngB-Septin-like GTPase superfamily. TrmE GTPase family.</text>
</comment>
<dbReference type="InterPro" id="IPR027266">
    <property type="entry name" value="TrmE/GcvT-like"/>
</dbReference>
<dbReference type="GO" id="GO:0005525">
    <property type="term" value="F:GTP binding"/>
    <property type="evidence" value="ECO:0007669"/>
    <property type="project" value="UniProtKB-KW"/>
</dbReference>
<reference evidence="7 8" key="1">
    <citation type="submission" date="2019-04" db="EMBL/GenBank/DDBJ databases">
        <title>Draft genome of the big-headed turtle Platysternon megacephalum.</title>
        <authorList>
            <person name="Gong S."/>
        </authorList>
    </citation>
    <scope>NUCLEOTIDE SEQUENCE [LARGE SCALE GENOMIC DNA]</scope>
    <source>
        <strain evidence="7">DO16091913</strain>
        <tissue evidence="7">Muscle</tissue>
    </source>
</reference>
<dbReference type="InterPro" id="IPR018948">
    <property type="entry name" value="GTP-bd_TrmE_N"/>
</dbReference>
<dbReference type="GO" id="GO:0008168">
    <property type="term" value="F:methyltransferase activity"/>
    <property type="evidence" value="ECO:0007669"/>
    <property type="project" value="UniProtKB-KW"/>
</dbReference>
<dbReference type="Gene3D" id="3.30.1360.120">
    <property type="entry name" value="Probable tRNA modification gtpase trme, domain 1"/>
    <property type="match status" value="1"/>
</dbReference>
<keyword evidence="7" id="KW-0489">Methyltransferase</keyword>
<evidence type="ECO:0000256" key="2">
    <source>
        <dbReference type="ARBA" id="ARBA00011043"/>
    </source>
</evidence>
<evidence type="ECO:0000256" key="3">
    <source>
        <dbReference type="ARBA" id="ARBA00022694"/>
    </source>
</evidence>
<dbReference type="FunFam" id="3.30.1360.120:FF:000007">
    <property type="entry name" value="tRNA modification GTPase GTPBP3, mitochondrial"/>
    <property type="match status" value="1"/>
</dbReference>
<protein>
    <submittedName>
        <fullName evidence="7">Histone-lysine N-methyltransferase SETD7</fullName>
    </submittedName>
</protein>
<dbReference type="GO" id="GO:0030488">
    <property type="term" value="P:tRNA methylation"/>
    <property type="evidence" value="ECO:0007669"/>
    <property type="project" value="TreeGrafter"/>
</dbReference>
<dbReference type="Pfam" id="PF10396">
    <property type="entry name" value="TrmE_N"/>
    <property type="match status" value="1"/>
</dbReference>
<keyword evidence="5" id="KW-0342">GTP-binding</keyword>
<dbReference type="Proteomes" id="UP000297703">
    <property type="component" value="Unassembled WGS sequence"/>
</dbReference>
<dbReference type="GO" id="GO:0002098">
    <property type="term" value="P:tRNA wobble uridine modification"/>
    <property type="evidence" value="ECO:0007669"/>
    <property type="project" value="TreeGrafter"/>
</dbReference>
<evidence type="ECO:0000256" key="1">
    <source>
        <dbReference type="ARBA" id="ARBA00004173"/>
    </source>
</evidence>
<dbReference type="PANTHER" id="PTHR42714:SF2">
    <property type="entry name" value="TRNA MODIFICATION GTPASE GTPBP3, MITOCHONDRIAL"/>
    <property type="match status" value="1"/>
</dbReference>
<evidence type="ECO:0000313" key="8">
    <source>
        <dbReference type="Proteomes" id="UP000297703"/>
    </source>
</evidence>
<dbReference type="CDD" id="cd14858">
    <property type="entry name" value="TrmE_N"/>
    <property type="match status" value="1"/>
</dbReference>
<comment type="subcellular location">
    <subcellularLocation>
        <location evidence="1">Mitochondrion</location>
    </subcellularLocation>
</comment>
<proteinExistence type="inferred from homology"/>
<dbReference type="STRING" id="55544.A0A4D9F445"/>
<comment type="caution">
    <text evidence="7">The sequence shown here is derived from an EMBL/GenBank/DDBJ whole genome shotgun (WGS) entry which is preliminary data.</text>
</comment>